<dbReference type="EMBL" id="CP066775">
    <property type="protein sequence ID" value="QQL49704.1"/>
    <property type="molecule type" value="Genomic_DNA"/>
</dbReference>
<evidence type="ECO:0000256" key="1">
    <source>
        <dbReference type="ARBA" id="ARBA00004141"/>
    </source>
</evidence>
<name>A0A6I4I030_9SPHI</name>
<dbReference type="KEGG" id="mgik:GO620_016270"/>
<evidence type="ECO:0000256" key="3">
    <source>
        <dbReference type="ARBA" id="ARBA00022989"/>
    </source>
</evidence>
<comment type="subcellular location">
    <subcellularLocation>
        <location evidence="1">Membrane</location>
        <topology evidence="1">Multi-pass membrane protein</topology>
    </subcellularLocation>
</comment>
<keyword evidence="6" id="KW-1185">Reference proteome</keyword>
<accession>A0A6I4I030</accession>
<dbReference type="AlphaFoldDB" id="A0A6I4I030"/>
<reference evidence="5 6" key="1">
    <citation type="submission" date="2020-12" db="EMBL/GenBank/DDBJ databases">
        <title>HMF7856_wgs.fasta genome submission.</title>
        <authorList>
            <person name="Kang H."/>
            <person name="Kim H."/>
            <person name="Joh K."/>
        </authorList>
    </citation>
    <scope>NUCLEOTIDE SEQUENCE [LARGE SCALE GENOMIC DNA]</scope>
    <source>
        <strain evidence="5 6">HMF7856</strain>
    </source>
</reference>
<evidence type="ECO:0000256" key="2">
    <source>
        <dbReference type="ARBA" id="ARBA00022692"/>
    </source>
</evidence>
<keyword evidence="4" id="KW-0472">Membrane</keyword>
<evidence type="ECO:0000313" key="5">
    <source>
        <dbReference type="EMBL" id="QQL49704.1"/>
    </source>
</evidence>
<dbReference type="InterPro" id="IPR032808">
    <property type="entry name" value="DoxX"/>
</dbReference>
<dbReference type="Pfam" id="PF07681">
    <property type="entry name" value="DoxX"/>
    <property type="match status" value="1"/>
</dbReference>
<keyword evidence="3" id="KW-1133">Transmembrane helix</keyword>
<organism evidence="5 6">
    <name type="scientific">Mucilaginibacter ginkgonis</name>
    <dbReference type="NCBI Taxonomy" id="2682091"/>
    <lineage>
        <taxon>Bacteria</taxon>
        <taxon>Pseudomonadati</taxon>
        <taxon>Bacteroidota</taxon>
        <taxon>Sphingobacteriia</taxon>
        <taxon>Sphingobacteriales</taxon>
        <taxon>Sphingobacteriaceae</taxon>
        <taxon>Mucilaginibacter</taxon>
    </lineage>
</organism>
<evidence type="ECO:0000256" key="4">
    <source>
        <dbReference type="ARBA" id="ARBA00023136"/>
    </source>
</evidence>
<dbReference type="Proteomes" id="UP000429232">
    <property type="component" value="Chromosome"/>
</dbReference>
<dbReference type="RefSeq" id="WP_157524889.1">
    <property type="nucleotide sequence ID" value="NZ_CP066775.1"/>
</dbReference>
<keyword evidence="2" id="KW-0812">Transmembrane</keyword>
<proteinExistence type="predicted"/>
<sequence length="130" mass="14621">MKITVIILRTLLGLVFLVFGLQFFFHFLPMPQPVLPAKAAAFSGGLFGSGYFFQYMKVIEIICGIFLLINRCTAFFLLVLFPITVNIFLYHTILAPAGMPMGVVLLLIHLFLGFAYGKYYKPIFTTNPTV</sequence>
<gene>
    <name evidence="5" type="ORF">GO620_016270</name>
</gene>
<protein>
    <submittedName>
        <fullName evidence="5">DoxX family membrane protein</fullName>
    </submittedName>
</protein>
<evidence type="ECO:0000313" key="6">
    <source>
        <dbReference type="Proteomes" id="UP000429232"/>
    </source>
</evidence>
<dbReference type="GO" id="GO:0016020">
    <property type="term" value="C:membrane"/>
    <property type="evidence" value="ECO:0007669"/>
    <property type="project" value="UniProtKB-SubCell"/>
</dbReference>